<dbReference type="InterPro" id="IPR001650">
    <property type="entry name" value="Helicase_C-like"/>
</dbReference>
<evidence type="ECO:0000256" key="6">
    <source>
        <dbReference type="ARBA" id="ARBA00044566"/>
    </source>
</evidence>
<dbReference type="Proteomes" id="UP001217089">
    <property type="component" value="Unassembled WGS sequence"/>
</dbReference>
<dbReference type="Gene3D" id="3.40.50.300">
    <property type="entry name" value="P-loop containing nucleotide triphosphate hydrolases"/>
    <property type="match status" value="1"/>
</dbReference>
<dbReference type="EMBL" id="JARBDR010000908">
    <property type="protein sequence ID" value="KAJ8303716.1"/>
    <property type="molecule type" value="Genomic_DNA"/>
</dbReference>
<reference evidence="8 9" key="1">
    <citation type="submission" date="2022-12" db="EMBL/GenBank/DDBJ databases">
        <title>Chromosome-level genome of Tegillarca granosa.</title>
        <authorList>
            <person name="Kim J."/>
        </authorList>
    </citation>
    <scope>NUCLEOTIDE SEQUENCE [LARGE SCALE GENOMIC DNA]</scope>
    <source>
        <strain evidence="8">Teg-2019</strain>
        <tissue evidence="8">Adductor muscle</tissue>
    </source>
</reference>
<sequence>MDLNAPAVSIIINFRPPTTIEKYVQEVGRAGRGGQHATAILYFNNNDIASNRKRLDLAVTQYVKTKTCFRSFLLKSPPELCCSNCNIGFSRLRITKAGSWNSKRQLRFRRSSGVAVAISHLKLKSTVLIHKIKSVCDMTTITPAISYGIYSAIQAYLKYQAYYINGGAWGVPQHLDT</sequence>
<comment type="caution">
    <text evidence="8">The sequence shown here is derived from an EMBL/GenBank/DDBJ whole genome shotgun (WGS) entry which is preliminary data.</text>
</comment>
<evidence type="ECO:0000256" key="2">
    <source>
        <dbReference type="ARBA" id="ARBA00023125"/>
    </source>
</evidence>
<protein>
    <recommendedName>
        <fullName evidence="5">DNA 3'-5' helicase</fullName>
        <ecNumber evidence="5">5.6.2.4</ecNumber>
    </recommendedName>
    <alternativeName>
        <fullName evidence="6">DNA 3'-5' helicase Q1</fullName>
    </alternativeName>
</protein>
<dbReference type="PROSITE" id="PS51194">
    <property type="entry name" value="HELICASE_CTER"/>
    <property type="match status" value="1"/>
</dbReference>
<feature type="domain" description="Helicase C-terminal" evidence="7">
    <location>
        <begin position="1"/>
        <end position="80"/>
    </location>
</feature>
<dbReference type="PANTHER" id="PTHR13710">
    <property type="entry name" value="DNA HELICASE RECQ FAMILY MEMBER"/>
    <property type="match status" value="1"/>
</dbReference>
<gene>
    <name evidence="8" type="ORF">KUTeg_018639</name>
</gene>
<name>A0ABQ9EIM0_TEGGR</name>
<dbReference type="EC" id="5.6.2.4" evidence="5"/>
<keyword evidence="2" id="KW-0238">DNA-binding</keyword>
<evidence type="ECO:0000313" key="9">
    <source>
        <dbReference type="Proteomes" id="UP001217089"/>
    </source>
</evidence>
<evidence type="ECO:0000256" key="1">
    <source>
        <dbReference type="ARBA" id="ARBA00005446"/>
    </source>
</evidence>
<dbReference type="PANTHER" id="PTHR13710:SF105">
    <property type="entry name" value="ATP-DEPENDENT DNA HELICASE Q1"/>
    <property type="match status" value="1"/>
</dbReference>
<organism evidence="8 9">
    <name type="scientific">Tegillarca granosa</name>
    <name type="common">Malaysian cockle</name>
    <name type="synonym">Anadara granosa</name>
    <dbReference type="NCBI Taxonomy" id="220873"/>
    <lineage>
        <taxon>Eukaryota</taxon>
        <taxon>Metazoa</taxon>
        <taxon>Spiralia</taxon>
        <taxon>Lophotrochozoa</taxon>
        <taxon>Mollusca</taxon>
        <taxon>Bivalvia</taxon>
        <taxon>Autobranchia</taxon>
        <taxon>Pteriomorphia</taxon>
        <taxon>Arcoida</taxon>
        <taxon>Arcoidea</taxon>
        <taxon>Arcidae</taxon>
        <taxon>Tegillarca</taxon>
    </lineage>
</organism>
<proteinExistence type="inferred from homology"/>
<evidence type="ECO:0000256" key="3">
    <source>
        <dbReference type="ARBA" id="ARBA00023235"/>
    </source>
</evidence>
<keyword evidence="3" id="KW-0413">Isomerase</keyword>
<dbReference type="Pfam" id="PF00271">
    <property type="entry name" value="Helicase_C"/>
    <property type="match status" value="1"/>
</dbReference>
<evidence type="ECO:0000313" key="8">
    <source>
        <dbReference type="EMBL" id="KAJ8303716.1"/>
    </source>
</evidence>
<evidence type="ECO:0000256" key="5">
    <source>
        <dbReference type="ARBA" id="ARBA00034808"/>
    </source>
</evidence>
<comment type="catalytic activity">
    <reaction evidence="4">
        <text>Couples ATP hydrolysis with the unwinding of duplex DNA by translocating in the 3'-5' direction.</text>
        <dbReference type="EC" id="5.6.2.4"/>
    </reaction>
</comment>
<comment type="similarity">
    <text evidence="1">Belongs to the helicase family. RecQ subfamily.</text>
</comment>
<dbReference type="SUPFAM" id="SSF52540">
    <property type="entry name" value="P-loop containing nucleoside triphosphate hydrolases"/>
    <property type="match status" value="1"/>
</dbReference>
<dbReference type="InterPro" id="IPR027417">
    <property type="entry name" value="P-loop_NTPase"/>
</dbReference>
<evidence type="ECO:0000259" key="7">
    <source>
        <dbReference type="PROSITE" id="PS51194"/>
    </source>
</evidence>
<keyword evidence="9" id="KW-1185">Reference proteome</keyword>
<accession>A0ABQ9EIM0</accession>
<evidence type="ECO:0000256" key="4">
    <source>
        <dbReference type="ARBA" id="ARBA00034617"/>
    </source>
</evidence>